<dbReference type="Proteomes" id="UP001379533">
    <property type="component" value="Chromosome"/>
</dbReference>
<organism evidence="2 3">
    <name type="scientific">Pendulispora brunnea</name>
    <dbReference type="NCBI Taxonomy" id="2905690"/>
    <lineage>
        <taxon>Bacteria</taxon>
        <taxon>Pseudomonadati</taxon>
        <taxon>Myxococcota</taxon>
        <taxon>Myxococcia</taxon>
        <taxon>Myxococcales</taxon>
        <taxon>Sorangiineae</taxon>
        <taxon>Pendulisporaceae</taxon>
        <taxon>Pendulispora</taxon>
    </lineage>
</organism>
<accession>A0ABZ2K9P1</accession>
<protein>
    <recommendedName>
        <fullName evidence="4">Lipoprotein</fullName>
    </recommendedName>
</protein>
<feature type="region of interest" description="Disordered" evidence="1">
    <location>
        <begin position="20"/>
        <end position="60"/>
    </location>
</feature>
<evidence type="ECO:0000313" key="2">
    <source>
        <dbReference type="EMBL" id="WXA94285.1"/>
    </source>
</evidence>
<name>A0ABZ2K9P1_9BACT</name>
<evidence type="ECO:0000256" key="1">
    <source>
        <dbReference type="SAM" id="MobiDB-lite"/>
    </source>
</evidence>
<reference evidence="2 3" key="1">
    <citation type="submission" date="2021-12" db="EMBL/GenBank/DDBJ databases">
        <title>Discovery of the Pendulisporaceae a myxobacterial family with distinct sporulation behavior and unique specialized metabolism.</title>
        <authorList>
            <person name="Garcia R."/>
            <person name="Popoff A."/>
            <person name="Bader C.D."/>
            <person name="Loehr J."/>
            <person name="Walesch S."/>
            <person name="Walt C."/>
            <person name="Boldt J."/>
            <person name="Bunk B."/>
            <person name="Haeckl F.J.F.P.J."/>
            <person name="Gunesch A.P."/>
            <person name="Birkelbach J."/>
            <person name="Nuebel U."/>
            <person name="Pietschmann T."/>
            <person name="Bach T."/>
            <person name="Mueller R."/>
        </authorList>
    </citation>
    <scope>NUCLEOTIDE SEQUENCE [LARGE SCALE GENOMIC DNA]</scope>
    <source>
        <strain evidence="2 3">MSr12523</strain>
    </source>
</reference>
<evidence type="ECO:0000313" key="3">
    <source>
        <dbReference type="Proteomes" id="UP001379533"/>
    </source>
</evidence>
<dbReference type="RefSeq" id="WP_394844886.1">
    <property type="nucleotide sequence ID" value="NZ_CP089982.1"/>
</dbReference>
<gene>
    <name evidence="2" type="ORF">LZC95_48555</name>
</gene>
<sequence>MERARMLVAVSIVALMGACGDSTESSDETGTGTKLELVKTETETEQAEEDATTDGEGEALAGPVPLQWAMVNAGAVTDAGPAGTYYIARGGNIKEFIVIKGTDGRVWWWNNGQGFTKIGNERTKTSPAVID</sequence>
<evidence type="ECO:0008006" key="4">
    <source>
        <dbReference type="Google" id="ProtNLM"/>
    </source>
</evidence>
<keyword evidence="3" id="KW-1185">Reference proteome</keyword>
<dbReference type="EMBL" id="CP089982">
    <property type="protein sequence ID" value="WXA94285.1"/>
    <property type="molecule type" value="Genomic_DNA"/>
</dbReference>
<proteinExistence type="predicted"/>
<feature type="compositionally biased region" description="Low complexity" evidence="1">
    <location>
        <begin position="20"/>
        <end position="35"/>
    </location>
</feature>
<dbReference type="PROSITE" id="PS51257">
    <property type="entry name" value="PROKAR_LIPOPROTEIN"/>
    <property type="match status" value="1"/>
</dbReference>
<feature type="compositionally biased region" description="Acidic residues" evidence="1">
    <location>
        <begin position="43"/>
        <end position="57"/>
    </location>
</feature>